<evidence type="ECO:0000256" key="1">
    <source>
        <dbReference type="SAM" id="MobiDB-lite"/>
    </source>
</evidence>
<proteinExistence type="predicted"/>
<gene>
    <name evidence="2" type="ORF">H5410_004914</name>
</gene>
<sequence>MSVFSSCLSIKRHKHSRQIRVDRKETKRNEIRMRLLPTSRQRTENQNEQGIGELSSLKFDSEKSTNRAGEQGCFSREMHPPGLIRVRSHTERRIRERRDEGDVIWVASGLNREEEE</sequence>
<dbReference type="Proteomes" id="UP000824120">
    <property type="component" value="Chromosome 2"/>
</dbReference>
<dbReference type="AlphaFoldDB" id="A0A9J6A5P7"/>
<protein>
    <submittedName>
        <fullName evidence="2">Uncharacterized protein</fullName>
    </submittedName>
</protein>
<organism evidence="2 3">
    <name type="scientific">Solanum commersonii</name>
    <name type="common">Commerson's wild potato</name>
    <name type="synonym">Commerson's nightshade</name>
    <dbReference type="NCBI Taxonomy" id="4109"/>
    <lineage>
        <taxon>Eukaryota</taxon>
        <taxon>Viridiplantae</taxon>
        <taxon>Streptophyta</taxon>
        <taxon>Embryophyta</taxon>
        <taxon>Tracheophyta</taxon>
        <taxon>Spermatophyta</taxon>
        <taxon>Magnoliopsida</taxon>
        <taxon>eudicotyledons</taxon>
        <taxon>Gunneridae</taxon>
        <taxon>Pentapetalae</taxon>
        <taxon>asterids</taxon>
        <taxon>lamiids</taxon>
        <taxon>Solanales</taxon>
        <taxon>Solanaceae</taxon>
        <taxon>Solanoideae</taxon>
        <taxon>Solaneae</taxon>
        <taxon>Solanum</taxon>
    </lineage>
</organism>
<evidence type="ECO:0000313" key="2">
    <source>
        <dbReference type="EMBL" id="KAG5619696.1"/>
    </source>
</evidence>
<accession>A0A9J6A5P7</accession>
<dbReference type="EMBL" id="JACXVP010000002">
    <property type="protein sequence ID" value="KAG5619696.1"/>
    <property type="molecule type" value="Genomic_DNA"/>
</dbReference>
<comment type="caution">
    <text evidence="2">The sequence shown here is derived from an EMBL/GenBank/DDBJ whole genome shotgun (WGS) entry which is preliminary data.</text>
</comment>
<name>A0A9J6A5P7_SOLCO</name>
<reference evidence="2 3" key="1">
    <citation type="submission" date="2020-09" db="EMBL/GenBank/DDBJ databases">
        <title>De no assembly of potato wild relative species, Solanum commersonii.</title>
        <authorList>
            <person name="Cho K."/>
        </authorList>
    </citation>
    <scope>NUCLEOTIDE SEQUENCE [LARGE SCALE GENOMIC DNA]</scope>
    <source>
        <strain evidence="2">LZ3.2</strain>
        <tissue evidence="2">Leaf</tissue>
    </source>
</reference>
<evidence type="ECO:0000313" key="3">
    <source>
        <dbReference type="Proteomes" id="UP000824120"/>
    </source>
</evidence>
<feature type="region of interest" description="Disordered" evidence="1">
    <location>
        <begin position="36"/>
        <end position="88"/>
    </location>
</feature>
<feature type="compositionally biased region" description="Polar residues" evidence="1">
    <location>
        <begin position="38"/>
        <end position="49"/>
    </location>
</feature>
<keyword evidence="3" id="KW-1185">Reference proteome</keyword>